<dbReference type="PANTHER" id="PTHR48063">
    <property type="entry name" value="LRR RECEPTOR-LIKE KINASE"/>
    <property type="match status" value="1"/>
</dbReference>
<dbReference type="Gene3D" id="3.80.10.10">
    <property type="entry name" value="Ribonuclease Inhibitor"/>
    <property type="match status" value="1"/>
</dbReference>
<dbReference type="EMBL" id="AYRZ02000063">
    <property type="protein sequence ID" value="PHT62697.1"/>
    <property type="molecule type" value="Genomic_DNA"/>
</dbReference>
<gene>
    <name evidence="7" type="ORF">T459_33426</name>
</gene>
<accession>A0A2G2XYX5</accession>
<keyword evidence="8" id="KW-1185">Reference proteome</keyword>
<protein>
    <submittedName>
        <fullName evidence="7">Uncharacterized protein</fullName>
    </submittedName>
</protein>
<reference evidence="7 8" key="2">
    <citation type="journal article" date="2017" name="Genome Biol.">
        <title>New reference genome sequences of hot pepper reveal the massive evolution of plant disease-resistance genes by retroduplication.</title>
        <authorList>
            <person name="Kim S."/>
            <person name="Park J."/>
            <person name="Yeom S.I."/>
            <person name="Kim Y.M."/>
            <person name="Seo E."/>
            <person name="Kim K.T."/>
            <person name="Kim M.S."/>
            <person name="Lee J.M."/>
            <person name="Cheong K."/>
            <person name="Shin H.S."/>
            <person name="Kim S.B."/>
            <person name="Han K."/>
            <person name="Lee J."/>
            <person name="Park M."/>
            <person name="Lee H.A."/>
            <person name="Lee H.Y."/>
            <person name="Lee Y."/>
            <person name="Oh S."/>
            <person name="Lee J.H."/>
            <person name="Choi E."/>
            <person name="Choi E."/>
            <person name="Lee S.E."/>
            <person name="Jeon J."/>
            <person name="Kim H."/>
            <person name="Choi G."/>
            <person name="Song H."/>
            <person name="Lee J."/>
            <person name="Lee S.C."/>
            <person name="Kwon J.K."/>
            <person name="Lee H.Y."/>
            <person name="Koo N."/>
            <person name="Hong Y."/>
            <person name="Kim R.W."/>
            <person name="Kang W.H."/>
            <person name="Huh J.H."/>
            <person name="Kang B.C."/>
            <person name="Yang T.J."/>
            <person name="Lee Y.H."/>
            <person name="Bennetzen J.L."/>
            <person name="Choi D."/>
        </authorList>
    </citation>
    <scope>NUCLEOTIDE SEQUENCE [LARGE SCALE GENOMIC DNA]</scope>
    <source>
        <strain evidence="8">cv. CM334</strain>
    </source>
</reference>
<dbReference type="PANTHER" id="PTHR48063:SF81">
    <property type="entry name" value="LEUCINE-RICH REPEAT-CONTAINING N-TERMINAL PLANT-TYPE DOMAIN-CONTAINING PROTEIN"/>
    <property type="match status" value="1"/>
</dbReference>
<keyword evidence="6" id="KW-0325">Glycoprotein</keyword>
<evidence type="ECO:0000256" key="4">
    <source>
        <dbReference type="ARBA" id="ARBA00022989"/>
    </source>
</evidence>
<organism evidence="7 8">
    <name type="scientific">Capsicum annuum</name>
    <name type="common">Capsicum pepper</name>
    <dbReference type="NCBI Taxonomy" id="4072"/>
    <lineage>
        <taxon>Eukaryota</taxon>
        <taxon>Viridiplantae</taxon>
        <taxon>Streptophyta</taxon>
        <taxon>Embryophyta</taxon>
        <taxon>Tracheophyta</taxon>
        <taxon>Spermatophyta</taxon>
        <taxon>Magnoliopsida</taxon>
        <taxon>eudicotyledons</taxon>
        <taxon>Gunneridae</taxon>
        <taxon>Pentapetalae</taxon>
        <taxon>asterids</taxon>
        <taxon>lamiids</taxon>
        <taxon>Solanales</taxon>
        <taxon>Solanaceae</taxon>
        <taxon>Solanoideae</taxon>
        <taxon>Capsiceae</taxon>
        <taxon>Capsicum</taxon>
    </lineage>
</organism>
<dbReference type="Proteomes" id="UP000222542">
    <property type="component" value="Unassembled WGS sequence"/>
</dbReference>
<evidence type="ECO:0000256" key="6">
    <source>
        <dbReference type="ARBA" id="ARBA00023180"/>
    </source>
</evidence>
<dbReference type="SMR" id="A0A2G2XYX5"/>
<evidence type="ECO:0000313" key="8">
    <source>
        <dbReference type="Proteomes" id="UP000222542"/>
    </source>
</evidence>
<keyword evidence="5" id="KW-0472">Membrane</keyword>
<dbReference type="GO" id="GO:0016020">
    <property type="term" value="C:membrane"/>
    <property type="evidence" value="ECO:0007669"/>
    <property type="project" value="UniProtKB-SubCell"/>
</dbReference>
<dbReference type="AlphaFoldDB" id="A0A2G2XYX5"/>
<evidence type="ECO:0000313" key="7">
    <source>
        <dbReference type="EMBL" id="PHT62697.1"/>
    </source>
</evidence>
<dbReference type="Pfam" id="PF00560">
    <property type="entry name" value="LRR_1"/>
    <property type="match status" value="1"/>
</dbReference>
<evidence type="ECO:0000256" key="1">
    <source>
        <dbReference type="ARBA" id="ARBA00004479"/>
    </source>
</evidence>
<dbReference type="InterPro" id="IPR046956">
    <property type="entry name" value="RLP23-like"/>
</dbReference>
<dbReference type="Gramene" id="PHT62697">
    <property type="protein sequence ID" value="PHT62697"/>
    <property type="gene ID" value="T459_33426"/>
</dbReference>
<dbReference type="OMA" id="AENDLEW"/>
<comment type="caution">
    <text evidence="7">The sequence shown here is derived from an EMBL/GenBank/DDBJ whole genome shotgun (WGS) entry which is preliminary data.</text>
</comment>
<reference evidence="7 8" key="1">
    <citation type="journal article" date="2014" name="Nat. Genet.">
        <title>Genome sequence of the hot pepper provides insights into the evolution of pungency in Capsicum species.</title>
        <authorList>
            <person name="Kim S."/>
            <person name="Park M."/>
            <person name="Yeom S.I."/>
            <person name="Kim Y.M."/>
            <person name="Lee J.M."/>
            <person name="Lee H.A."/>
            <person name="Seo E."/>
            <person name="Choi J."/>
            <person name="Cheong K."/>
            <person name="Kim K.T."/>
            <person name="Jung K."/>
            <person name="Lee G.W."/>
            <person name="Oh S.K."/>
            <person name="Bae C."/>
            <person name="Kim S.B."/>
            <person name="Lee H.Y."/>
            <person name="Kim S.Y."/>
            <person name="Kim M.S."/>
            <person name="Kang B.C."/>
            <person name="Jo Y.D."/>
            <person name="Yang H.B."/>
            <person name="Jeong H.J."/>
            <person name="Kang W.H."/>
            <person name="Kwon J.K."/>
            <person name="Shin C."/>
            <person name="Lim J.Y."/>
            <person name="Park J.H."/>
            <person name="Huh J.H."/>
            <person name="Kim J.S."/>
            <person name="Kim B.D."/>
            <person name="Cohen O."/>
            <person name="Paran I."/>
            <person name="Suh M.C."/>
            <person name="Lee S.B."/>
            <person name="Kim Y.K."/>
            <person name="Shin Y."/>
            <person name="Noh S.J."/>
            <person name="Park J."/>
            <person name="Seo Y.S."/>
            <person name="Kwon S.Y."/>
            <person name="Kim H.A."/>
            <person name="Park J.M."/>
            <person name="Kim H.J."/>
            <person name="Choi S.B."/>
            <person name="Bosland P.W."/>
            <person name="Reeves G."/>
            <person name="Jo S.H."/>
            <person name="Lee B.W."/>
            <person name="Cho H.T."/>
            <person name="Choi H.S."/>
            <person name="Lee M.S."/>
            <person name="Yu Y."/>
            <person name="Do Choi Y."/>
            <person name="Park B.S."/>
            <person name="van Deynze A."/>
            <person name="Ashrafi H."/>
            <person name="Hill T."/>
            <person name="Kim W.T."/>
            <person name="Pai H.S."/>
            <person name="Ahn H.K."/>
            <person name="Yeam I."/>
            <person name="Giovannoni J.J."/>
            <person name="Rose J.K."/>
            <person name="Sorensen I."/>
            <person name="Lee S.J."/>
            <person name="Kim R.W."/>
            <person name="Choi I.Y."/>
            <person name="Choi B.S."/>
            <person name="Lim J.S."/>
            <person name="Lee Y.H."/>
            <person name="Choi D."/>
        </authorList>
    </citation>
    <scope>NUCLEOTIDE SEQUENCE [LARGE SCALE GENOMIC DNA]</scope>
    <source>
        <strain evidence="8">cv. CM334</strain>
    </source>
</reference>
<evidence type="ECO:0000256" key="5">
    <source>
        <dbReference type="ARBA" id="ARBA00023136"/>
    </source>
</evidence>
<evidence type="ECO:0000256" key="2">
    <source>
        <dbReference type="ARBA" id="ARBA00022692"/>
    </source>
</evidence>
<dbReference type="InterPro" id="IPR001611">
    <property type="entry name" value="Leu-rich_rpt"/>
</dbReference>
<dbReference type="InterPro" id="IPR032675">
    <property type="entry name" value="LRR_dom_sf"/>
</dbReference>
<name>A0A2G2XYX5_CAPAN</name>
<evidence type="ECO:0000256" key="3">
    <source>
        <dbReference type="ARBA" id="ARBA00022729"/>
    </source>
</evidence>
<keyword evidence="3" id="KW-0732">Signal</keyword>
<proteinExistence type="predicted"/>
<dbReference type="SUPFAM" id="SSF52047">
    <property type="entry name" value="RNI-like"/>
    <property type="match status" value="1"/>
</dbReference>
<sequence length="196" mass="21808">MHIQMTDTLIGYALSNIRNQFSTNNELGVEISPSLVELKELSYLDLSMNSFGGIKVPEFIGRLTELRYLSLSGASFSGSVTSFLGNLLNLQVLDLSFYSEKPAENDLEWLRGLSFLEHLSFGGLDLSKVADSWLHTVNSHSPSLPELDLPECQLLDLLSSLPSLSLLFWYSDLSNNAFNSSTFPEWIFELSNLCAS</sequence>
<keyword evidence="4" id="KW-1133">Transmembrane helix</keyword>
<comment type="subcellular location">
    <subcellularLocation>
        <location evidence="1">Membrane</location>
        <topology evidence="1">Single-pass type I membrane protein</topology>
    </subcellularLocation>
</comment>
<keyword evidence="2" id="KW-0812">Transmembrane</keyword>